<gene>
    <name evidence="7" type="primary">csm4</name>
    <name evidence="7" type="ORF">TISLANDTSLP1_02900</name>
</gene>
<dbReference type="Pfam" id="PF17953">
    <property type="entry name" value="Csm4_C"/>
    <property type="match status" value="1"/>
</dbReference>
<dbReference type="InterPro" id="IPR005537">
    <property type="entry name" value="RAMP_III_fam"/>
</dbReference>
<dbReference type="NCBIfam" id="TIGR01903">
    <property type="entry name" value="cas5_csm4"/>
    <property type="match status" value="1"/>
</dbReference>
<evidence type="ECO:0000256" key="1">
    <source>
        <dbReference type="ARBA" id="ARBA00005772"/>
    </source>
</evidence>
<dbReference type="EMBL" id="BSDX01000001">
    <property type="protein sequence ID" value="GLI52597.1"/>
    <property type="molecule type" value="Genomic_DNA"/>
</dbReference>
<feature type="domain" description="CRISPR type III-associated protein" evidence="5">
    <location>
        <begin position="7"/>
        <end position="212"/>
    </location>
</feature>
<dbReference type="Proteomes" id="UP001144297">
    <property type="component" value="Unassembled WGS sequence"/>
</dbReference>
<feature type="domain" description="Csm4 C-terminal" evidence="6">
    <location>
        <begin position="230"/>
        <end position="325"/>
    </location>
</feature>
<dbReference type="Pfam" id="PF03787">
    <property type="entry name" value="RAMPs"/>
    <property type="match status" value="1"/>
</dbReference>
<evidence type="ECO:0000313" key="8">
    <source>
        <dbReference type="Proteomes" id="UP001144297"/>
    </source>
</evidence>
<comment type="similarity">
    <text evidence="1">Belongs to the CRISPR-associated Csm4 family.</text>
</comment>
<evidence type="ECO:0000256" key="4">
    <source>
        <dbReference type="ARBA" id="ARBA00023118"/>
    </source>
</evidence>
<dbReference type="InterPro" id="IPR040932">
    <property type="entry name" value="Csm4_C"/>
</dbReference>
<evidence type="ECO:0000256" key="2">
    <source>
        <dbReference type="ARBA" id="ARBA00016109"/>
    </source>
</evidence>
<sequence length="327" mass="38094">MVIYSYKLHFKTPVHFGETGIYLENVEERFSSDSLFSALINTVSNYYGEKESEKWIDKFENNPPFLLSSLFIYNSDKYFLPKPLDDSFISREIRKKIGKELKKIRWLEAKDFLLWQKRQITKVEDIEKIKINSERYSDAFKREIRPRVTIDRITSQSSIYFCGSIKFQREAGLYGMVVFRDTDFIERFRIVMKLLGQTGIGGERTYGYGMFELKDFKPIDGVLKELMEADTQGFTLLSLYTPSNTEIDDLVQKIVAYEIKIKKGWITSGRTALPLKRKSLGFIKEGSVFSKPLRGCLVDVTPENAPPDILKHKVYRYGYAFTVPLKE</sequence>
<name>A0A9W6GEY5_9BACT</name>
<evidence type="ECO:0000256" key="3">
    <source>
        <dbReference type="ARBA" id="ARBA00022884"/>
    </source>
</evidence>
<organism evidence="7 8">
    <name type="scientific">Thermodesulfovibrio yellowstonii</name>
    <dbReference type="NCBI Taxonomy" id="28262"/>
    <lineage>
        <taxon>Bacteria</taxon>
        <taxon>Pseudomonadati</taxon>
        <taxon>Nitrospirota</taxon>
        <taxon>Thermodesulfovibrionia</taxon>
        <taxon>Thermodesulfovibrionales</taxon>
        <taxon>Thermodesulfovibrionaceae</taxon>
        <taxon>Thermodesulfovibrio</taxon>
    </lineage>
</organism>
<protein>
    <recommendedName>
        <fullName evidence="2">CRISPR system Cms protein Csm4</fullName>
    </recommendedName>
</protein>
<evidence type="ECO:0000259" key="5">
    <source>
        <dbReference type="Pfam" id="PF03787"/>
    </source>
</evidence>
<keyword evidence="4" id="KW-0051">Antiviral defense</keyword>
<dbReference type="InterPro" id="IPR005510">
    <property type="entry name" value="Csm4"/>
</dbReference>
<dbReference type="AlphaFoldDB" id="A0A9W6GEY5"/>
<keyword evidence="3" id="KW-0694">RNA-binding</keyword>
<dbReference type="GO" id="GO:0051607">
    <property type="term" value="P:defense response to virus"/>
    <property type="evidence" value="ECO:0007669"/>
    <property type="project" value="UniProtKB-KW"/>
</dbReference>
<proteinExistence type="inferred from homology"/>
<reference evidence="7" key="1">
    <citation type="submission" date="2022-12" db="EMBL/GenBank/DDBJ databases">
        <title>Reference genome sequencing for broad-spectrum identification of bacterial and archaeal isolates by mass spectrometry.</title>
        <authorList>
            <person name="Sekiguchi Y."/>
            <person name="Tourlousse D.M."/>
        </authorList>
    </citation>
    <scope>NUCLEOTIDE SEQUENCE</scope>
    <source>
        <strain evidence="7">TSL-P1</strain>
    </source>
</reference>
<keyword evidence="8" id="KW-1185">Reference proteome</keyword>
<evidence type="ECO:0000259" key="6">
    <source>
        <dbReference type="Pfam" id="PF17953"/>
    </source>
</evidence>
<comment type="caution">
    <text evidence="7">The sequence shown here is derived from an EMBL/GenBank/DDBJ whole genome shotgun (WGS) entry which is preliminary data.</text>
</comment>
<accession>A0A9W6GEY5</accession>
<dbReference type="GO" id="GO:0003723">
    <property type="term" value="F:RNA binding"/>
    <property type="evidence" value="ECO:0007669"/>
    <property type="project" value="UniProtKB-KW"/>
</dbReference>
<evidence type="ECO:0000313" key="7">
    <source>
        <dbReference type="EMBL" id="GLI52597.1"/>
    </source>
</evidence>